<dbReference type="AlphaFoldDB" id="A0A653YR70"/>
<sequence>MNDILHTLLMSLSFVVGFIAGALAFIGLFFMFKFHKNNES</sequence>
<evidence type="ECO:0000313" key="2">
    <source>
        <dbReference type="EMBL" id="VXC44384.1"/>
    </source>
</evidence>
<keyword evidence="1" id="KW-0472">Membrane</keyword>
<keyword evidence="1" id="KW-0812">Transmembrane</keyword>
<gene>
    <name evidence="2" type="ORF">SPHINGO8BC_110243</name>
</gene>
<name>A0A653YR70_SPHMU</name>
<proteinExistence type="predicted"/>
<keyword evidence="1" id="KW-1133">Transmembrane helix</keyword>
<protein>
    <submittedName>
        <fullName evidence="2">Uncharacterized protein</fullName>
    </submittedName>
</protein>
<dbReference type="EMBL" id="CABWMV010000003">
    <property type="protein sequence ID" value="VXC44384.1"/>
    <property type="molecule type" value="Genomic_DNA"/>
</dbReference>
<dbReference type="Proteomes" id="UP000432350">
    <property type="component" value="Unassembled WGS sequence"/>
</dbReference>
<evidence type="ECO:0000256" key="1">
    <source>
        <dbReference type="SAM" id="Phobius"/>
    </source>
</evidence>
<feature type="transmembrane region" description="Helical" evidence="1">
    <location>
        <begin position="12"/>
        <end position="32"/>
    </location>
</feature>
<organism evidence="2 3">
    <name type="scientific">Sphingobacterium multivorum</name>
    <dbReference type="NCBI Taxonomy" id="28454"/>
    <lineage>
        <taxon>Bacteria</taxon>
        <taxon>Pseudomonadati</taxon>
        <taxon>Bacteroidota</taxon>
        <taxon>Sphingobacteriia</taxon>
        <taxon>Sphingobacteriales</taxon>
        <taxon>Sphingobacteriaceae</taxon>
        <taxon>Sphingobacterium</taxon>
    </lineage>
</organism>
<reference evidence="2 3" key="1">
    <citation type="submission" date="2019-10" db="EMBL/GenBank/DDBJ databases">
        <authorList>
            <person name="Karimi E."/>
        </authorList>
    </citation>
    <scope>NUCLEOTIDE SEQUENCE [LARGE SCALE GENOMIC DNA]</scope>
    <source>
        <strain evidence="2">Sphingobacterium sp. 8BC</strain>
    </source>
</reference>
<evidence type="ECO:0000313" key="3">
    <source>
        <dbReference type="Proteomes" id="UP000432350"/>
    </source>
</evidence>
<accession>A0A653YR70</accession>